<name>A0A6A4M623_9ERIC</name>
<evidence type="ECO:0000256" key="4">
    <source>
        <dbReference type="ARBA" id="ARBA00022622"/>
    </source>
</evidence>
<dbReference type="InterPro" id="IPR001680">
    <property type="entry name" value="WD40_rpt"/>
</dbReference>
<dbReference type="SMART" id="SM00499">
    <property type="entry name" value="AAI"/>
    <property type="match status" value="1"/>
</dbReference>
<dbReference type="Gene3D" id="1.10.110.10">
    <property type="entry name" value="Plant lipid-transfer and hydrophobic proteins"/>
    <property type="match status" value="1"/>
</dbReference>
<dbReference type="OrthoDB" id="785314at2759"/>
<dbReference type="GO" id="GO:0005886">
    <property type="term" value="C:plasma membrane"/>
    <property type="evidence" value="ECO:0007669"/>
    <property type="project" value="UniProtKB-SubCell"/>
</dbReference>
<dbReference type="InterPro" id="IPR015943">
    <property type="entry name" value="WD40/YVTN_repeat-like_dom_sf"/>
</dbReference>
<evidence type="ECO:0000256" key="5">
    <source>
        <dbReference type="ARBA" id="ARBA00022729"/>
    </source>
</evidence>
<keyword evidence="8" id="KW-0449">Lipoprotein</keyword>
<keyword evidence="4" id="KW-0336">GPI-anchor</keyword>
<feature type="region of interest" description="Disordered" evidence="9">
    <location>
        <begin position="28"/>
        <end position="49"/>
    </location>
</feature>
<comment type="subcellular location">
    <subcellularLocation>
        <location evidence="1">Cell membrane</location>
        <topology evidence="1">Lipid-anchor</topology>
        <topology evidence="1">GPI-anchor</topology>
    </subcellularLocation>
</comment>
<evidence type="ECO:0000256" key="7">
    <source>
        <dbReference type="ARBA" id="ARBA00023180"/>
    </source>
</evidence>
<gene>
    <name evidence="12" type="ORF">C3L33_06018</name>
</gene>
<feature type="compositionally biased region" description="Low complexity" evidence="9">
    <location>
        <begin position="28"/>
        <end position="48"/>
    </location>
</feature>
<organism evidence="12 13">
    <name type="scientific">Rhododendron williamsianum</name>
    <dbReference type="NCBI Taxonomy" id="262921"/>
    <lineage>
        <taxon>Eukaryota</taxon>
        <taxon>Viridiplantae</taxon>
        <taxon>Streptophyta</taxon>
        <taxon>Embryophyta</taxon>
        <taxon>Tracheophyta</taxon>
        <taxon>Spermatophyta</taxon>
        <taxon>Magnoliopsida</taxon>
        <taxon>eudicotyledons</taxon>
        <taxon>Gunneridae</taxon>
        <taxon>Pentapetalae</taxon>
        <taxon>asterids</taxon>
        <taxon>Ericales</taxon>
        <taxon>Ericaceae</taxon>
        <taxon>Ericoideae</taxon>
        <taxon>Rhodoreae</taxon>
        <taxon>Rhododendron</taxon>
    </lineage>
</organism>
<evidence type="ECO:0000256" key="6">
    <source>
        <dbReference type="ARBA" id="ARBA00023157"/>
    </source>
</evidence>
<reference evidence="12 13" key="1">
    <citation type="journal article" date="2019" name="Genome Biol. Evol.">
        <title>The Rhododendron genome and chromosomal organization provide insight into shared whole-genome duplications across the heath family (Ericaceae).</title>
        <authorList>
            <person name="Soza V.L."/>
            <person name="Lindsley D."/>
            <person name="Waalkes A."/>
            <person name="Ramage E."/>
            <person name="Patwardhan R.P."/>
            <person name="Burton J.N."/>
            <person name="Adey A."/>
            <person name="Kumar A."/>
            <person name="Qiu R."/>
            <person name="Shendure J."/>
            <person name="Hall B."/>
        </authorList>
    </citation>
    <scope>NUCLEOTIDE SEQUENCE [LARGE SCALE GENOMIC DNA]</scope>
    <source>
        <strain evidence="12">RSF 1966-606</strain>
    </source>
</reference>
<evidence type="ECO:0000256" key="9">
    <source>
        <dbReference type="SAM" id="MobiDB-lite"/>
    </source>
</evidence>
<keyword evidence="4" id="KW-0472">Membrane</keyword>
<dbReference type="Proteomes" id="UP000428333">
    <property type="component" value="Linkage Group LG04"/>
</dbReference>
<comment type="similarity">
    <text evidence="2">Belongs to the plant LTP family.</text>
</comment>
<dbReference type="CDD" id="cd00010">
    <property type="entry name" value="AAI_LTSS"/>
    <property type="match status" value="1"/>
</dbReference>
<accession>A0A6A4M623</accession>
<keyword evidence="13" id="KW-1185">Reference proteome</keyword>
<feature type="chain" id="PRO_5025541967" description="Bifunctional inhibitor/plant lipid transfer protein/seed storage helical domain-containing protein" evidence="10">
    <location>
        <begin position="24"/>
        <end position="367"/>
    </location>
</feature>
<dbReference type="GO" id="GO:0098552">
    <property type="term" value="C:side of membrane"/>
    <property type="evidence" value="ECO:0007669"/>
    <property type="project" value="UniProtKB-KW"/>
</dbReference>
<evidence type="ECO:0000256" key="1">
    <source>
        <dbReference type="ARBA" id="ARBA00004609"/>
    </source>
</evidence>
<sequence>MGTTRATAILVATAALLVAVVAAQAPAPQAPGPETSTGTGAPGPSTVAGGPGPSAGLDCMTYLYNMSDCLTYVVEGSNLTAPDKACCPELAGLVDSHPVCLCQLLGTNTSSYGFQINFQKALKLPSVCSTSPGASTPISGASGPGASTPKSGASGIANVSQLLGFAIAQEDGPLRLNAALADCPNRDESHLDKHSCLGSSEATRKLSERRIYSGSWDMTVRVWDRSLLKCMKVLRHSDWVWSLVPHDTTLATAAGSDVYVWDSNTGSHIAMFPWLVSASSDGRLSLIDVRKLLKVSRRSAIKTPKRAACQLIIYNLGSFENLRSGAALLTETANCLDAIWDFPLMASFVLLEAGHRLLLEVQTKKKM</sequence>
<keyword evidence="6" id="KW-1015">Disulfide bond</keyword>
<dbReference type="Pfam" id="PF00400">
    <property type="entry name" value="WD40"/>
    <property type="match status" value="2"/>
</dbReference>
<feature type="domain" description="Bifunctional inhibitor/plant lipid transfer protein/seed storage helical" evidence="11">
    <location>
        <begin position="59"/>
        <end position="136"/>
    </location>
</feature>
<evidence type="ECO:0000256" key="10">
    <source>
        <dbReference type="SAM" id="SignalP"/>
    </source>
</evidence>
<dbReference type="PANTHER" id="PTHR33044">
    <property type="entry name" value="BIFUNCTIONAL INHIBITOR/LIPID-TRANSFER PROTEIN/SEED STORAGE 2S ALBUMIN SUPERFAMILY PROTEIN-RELATED"/>
    <property type="match status" value="1"/>
</dbReference>
<keyword evidence="5 10" id="KW-0732">Signal</keyword>
<evidence type="ECO:0000313" key="12">
    <source>
        <dbReference type="EMBL" id="KAE9462048.1"/>
    </source>
</evidence>
<comment type="caution">
    <text evidence="12">The sequence shown here is derived from an EMBL/GenBank/DDBJ whole genome shotgun (WGS) entry which is preliminary data.</text>
</comment>
<dbReference type="InterPro" id="IPR016140">
    <property type="entry name" value="Bifunc_inhib/LTP/seed_store"/>
</dbReference>
<dbReference type="InterPro" id="IPR043325">
    <property type="entry name" value="LTSS"/>
</dbReference>
<evidence type="ECO:0000256" key="8">
    <source>
        <dbReference type="ARBA" id="ARBA00023288"/>
    </source>
</evidence>
<dbReference type="Gene3D" id="2.130.10.10">
    <property type="entry name" value="YVTN repeat-like/Quinoprotein amine dehydrogenase"/>
    <property type="match status" value="1"/>
</dbReference>
<evidence type="ECO:0000313" key="13">
    <source>
        <dbReference type="Proteomes" id="UP000428333"/>
    </source>
</evidence>
<dbReference type="EMBL" id="QEFC01000923">
    <property type="protein sequence ID" value="KAE9462048.1"/>
    <property type="molecule type" value="Genomic_DNA"/>
</dbReference>
<evidence type="ECO:0000259" key="11">
    <source>
        <dbReference type="SMART" id="SM00499"/>
    </source>
</evidence>
<dbReference type="SUPFAM" id="SSF50998">
    <property type="entry name" value="Quinoprotein alcohol dehydrogenase-like"/>
    <property type="match status" value="1"/>
</dbReference>
<dbReference type="SUPFAM" id="SSF47699">
    <property type="entry name" value="Bifunctional inhibitor/lipid-transfer protein/seed storage 2S albumin"/>
    <property type="match status" value="1"/>
</dbReference>
<evidence type="ECO:0000256" key="3">
    <source>
        <dbReference type="ARBA" id="ARBA00022475"/>
    </source>
</evidence>
<dbReference type="SMART" id="SM00320">
    <property type="entry name" value="WD40"/>
    <property type="match status" value="2"/>
</dbReference>
<feature type="non-terminal residue" evidence="12">
    <location>
        <position position="1"/>
    </location>
</feature>
<keyword evidence="7" id="KW-0325">Glycoprotein</keyword>
<evidence type="ECO:0000256" key="2">
    <source>
        <dbReference type="ARBA" id="ARBA00009748"/>
    </source>
</evidence>
<dbReference type="Pfam" id="PF14368">
    <property type="entry name" value="LTP_2"/>
    <property type="match status" value="1"/>
</dbReference>
<keyword evidence="3" id="KW-1003">Cell membrane</keyword>
<proteinExistence type="inferred from homology"/>
<dbReference type="AlphaFoldDB" id="A0A6A4M623"/>
<protein>
    <recommendedName>
        <fullName evidence="11">Bifunctional inhibitor/plant lipid transfer protein/seed storage helical domain-containing protein</fullName>
    </recommendedName>
</protein>
<dbReference type="InterPro" id="IPR036312">
    <property type="entry name" value="Bifun_inhib/LTP/seed_sf"/>
</dbReference>
<dbReference type="InterPro" id="IPR011047">
    <property type="entry name" value="Quinoprotein_ADH-like_sf"/>
</dbReference>
<feature type="signal peptide" evidence="10">
    <location>
        <begin position="1"/>
        <end position="23"/>
    </location>
</feature>